<feature type="domain" description="HTH arsR-type" evidence="5">
    <location>
        <begin position="1"/>
        <end position="95"/>
    </location>
</feature>
<feature type="compositionally biased region" description="Basic and acidic residues" evidence="4">
    <location>
        <begin position="127"/>
        <end position="139"/>
    </location>
</feature>
<evidence type="ECO:0000256" key="3">
    <source>
        <dbReference type="ARBA" id="ARBA00023163"/>
    </source>
</evidence>
<evidence type="ECO:0000313" key="7">
    <source>
        <dbReference type="Proteomes" id="UP000466024"/>
    </source>
</evidence>
<dbReference type="Pfam" id="PF12840">
    <property type="entry name" value="HTH_20"/>
    <property type="match status" value="1"/>
</dbReference>
<evidence type="ECO:0000256" key="2">
    <source>
        <dbReference type="ARBA" id="ARBA00023125"/>
    </source>
</evidence>
<keyword evidence="1" id="KW-0805">Transcription regulation</keyword>
<keyword evidence="2" id="KW-0238">DNA-binding</keyword>
<dbReference type="EMBL" id="VTPX01000002">
    <property type="protein sequence ID" value="KAA0019545.1"/>
    <property type="molecule type" value="Genomic_DNA"/>
</dbReference>
<evidence type="ECO:0000313" key="6">
    <source>
        <dbReference type="EMBL" id="KAA0019545.1"/>
    </source>
</evidence>
<dbReference type="RefSeq" id="WP_149434149.1">
    <property type="nucleotide sequence ID" value="NZ_VTPX01000002.1"/>
</dbReference>
<evidence type="ECO:0000259" key="5">
    <source>
        <dbReference type="PROSITE" id="PS50987"/>
    </source>
</evidence>
<evidence type="ECO:0000256" key="4">
    <source>
        <dbReference type="SAM" id="MobiDB-lite"/>
    </source>
</evidence>
<organism evidence="6 7">
    <name type="scientific">Salinicola corii</name>
    <dbReference type="NCBI Taxonomy" id="2606937"/>
    <lineage>
        <taxon>Bacteria</taxon>
        <taxon>Pseudomonadati</taxon>
        <taxon>Pseudomonadota</taxon>
        <taxon>Gammaproteobacteria</taxon>
        <taxon>Oceanospirillales</taxon>
        <taxon>Halomonadaceae</taxon>
        <taxon>Salinicola</taxon>
    </lineage>
</organism>
<keyword evidence="7" id="KW-1185">Reference proteome</keyword>
<proteinExistence type="predicted"/>
<dbReference type="Proteomes" id="UP000466024">
    <property type="component" value="Unassembled WGS sequence"/>
</dbReference>
<evidence type="ECO:0000256" key="1">
    <source>
        <dbReference type="ARBA" id="ARBA00023015"/>
    </source>
</evidence>
<dbReference type="InterPro" id="IPR001845">
    <property type="entry name" value="HTH_ArsR_DNA-bd_dom"/>
</dbReference>
<dbReference type="SUPFAM" id="SSF46785">
    <property type="entry name" value="Winged helix' DNA-binding domain"/>
    <property type="match status" value="1"/>
</dbReference>
<dbReference type="PANTHER" id="PTHR43132">
    <property type="entry name" value="ARSENICAL RESISTANCE OPERON REPRESSOR ARSR-RELATED"/>
    <property type="match status" value="1"/>
</dbReference>
<dbReference type="InterPro" id="IPR036390">
    <property type="entry name" value="WH_DNA-bd_sf"/>
</dbReference>
<comment type="caution">
    <text evidence="6">The sequence shown here is derived from an EMBL/GenBank/DDBJ whole genome shotgun (WGS) entry which is preliminary data.</text>
</comment>
<dbReference type="CDD" id="cd00090">
    <property type="entry name" value="HTH_ARSR"/>
    <property type="match status" value="1"/>
</dbReference>
<gene>
    <name evidence="6" type="ORF">F0A16_04160</name>
</gene>
<dbReference type="GO" id="GO:0003700">
    <property type="term" value="F:DNA-binding transcription factor activity"/>
    <property type="evidence" value="ECO:0007669"/>
    <property type="project" value="InterPro"/>
</dbReference>
<dbReference type="AlphaFoldDB" id="A0A640WGN9"/>
<dbReference type="PANTHER" id="PTHR43132:SF2">
    <property type="entry name" value="ARSENICAL RESISTANCE OPERON REPRESSOR ARSR-RELATED"/>
    <property type="match status" value="1"/>
</dbReference>
<dbReference type="PRINTS" id="PR00778">
    <property type="entry name" value="HTHARSR"/>
</dbReference>
<protein>
    <submittedName>
        <fullName evidence="6">Helix-turn-helix transcriptional regulator</fullName>
    </submittedName>
</protein>
<dbReference type="PROSITE" id="PS50987">
    <property type="entry name" value="HTH_ARSR_2"/>
    <property type="match status" value="1"/>
</dbReference>
<dbReference type="SMART" id="SM00418">
    <property type="entry name" value="HTH_ARSR"/>
    <property type="match status" value="1"/>
</dbReference>
<sequence length="139" mass="15526">METNSVIASFAALSQETRLEAYRLLVRHEPEGLPAGEIARQLGVPHNTMSAHLSVLARAGWVVSQRQSRSIIYRADLSHMKETIRFLVRDCCAGHPEVCEPFLSVLGDCSAEDERNADDIQSAQDKQNIEDKHNAKDKQ</sequence>
<feature type="region of interest" description="Disordered" evidence="4">
    <location>
        <begin position="114"/>
        <end position="139"/>
    </location>
</feature>
<accession>A0A640WGN9</accession>
<reference evidence="6 7" key="1">
    <citation type="submission" date="2019-08" db="EMBL/GenBank/DDBJ databases">
        <title>Bioinformatics analysis of the strain L3 and L5.</title>
        <authorList>
            <person name="Li X."/>
        </authorList>
    </citation>
    <scope>NUCLEOTIDE SEQUENCE [LARGE SCALE GENOMIC DNA]</scope>
    <source>
        <strain evidence="6 7">L3</strain>
    </source>
</reference>
<dbReference type="NCBIfam" id="NF033788">
    <property type="entry name" value="HTH_metalloreg"/>
    <property type="match status" value="1"/>
</dbReference>
<name>A0A640WGN9_9GAMM</name>
<dbReference type="GO" id="GO:0003677">
    <property type="term" value="F:DNA binding"/>
    <property type="evidence" value="ECO:0007669"/>
    <property type="project" value="UniProtKB-KW"/>
</dbReference>
<keyword evidence="3" id="KW-0804">Transcription</keyword>
<dbReference type="InterPro" id="IPR011991">
    <property type="entry name" value="ArsR-like_HTH"/>
</dbReference>
<dbReference type="InterPro" id="IPR051011">
    <property type="entry name" value="Metal_resp_trans_reg"/>
</dbReference>
<dbReference type="InterPro" id="IPR036388">
    <property type="entry name" value="WH-like_DNA-bd_sf"/>
</dbReference>
<dbReference type="Gene3D" id="1.10.10.10">
    <property type="entry name" value="Winged helix-like DNA-binding domain superfamily/Winged helix DNA-binding domain"/>
    <property type="match status" value="1"/>
</dbReference>